<dbReference type="OrthoDB" id="4380123at2"/>
<protein>
    <submittedName>
        <fullName evidence="1">Uncharacterized protein with NRDE domain</fullName>
    </submittedName>
</protein>
<dbReference type="Proteomes" id="UP000292445">
    <property type="component" value="Unassembled WGS sequence"/>
</dbReference>
<name>A0A4Q7NDF1_9BURK</name>
<dbReference type="PANTHER" id="PTHR17985">
    <property type="entry name" value="SER/THR-RICH PROTEIN T10 IN DGCR REGION"/>
    <property type="match status" value="1"/>
</dbReference>
<keyword evidence="2" id="KW-1185">Reference proteome</keyword>
<proteinExistence type="predicted"/>
<sequence>MCLMAFAWDPRGSTTLLMVANRDEFYARPTAPADWWKDHPDIWAGRDLAAGGTWMGITRQGRFAAITNYREGGRNDPAAPSRGGLVSGFLAGTSTPASYLRDLARRAEPFNGFNLVVGELFGRTPSLWYLSHRRGHSATSPEALAAGVYGLSNAVLDTPWPKVVRTTAALATLKATEARTPAYLQMLSDTTVAEDAQLPSTGISLERERALSAAFIITPDYGTRAQTVIRATRDGHVEAAERGFDNDEQARLLIPGSLRQASFEVSNTARR</sequence>
<dbReference type="AlphaFoldDB" id="A0A4Q7NDF1"/>
<dbReference type="RefSeq" id="WP_130358592.1">
    <property type="nucleotide sequence ID" value="NZ_SGXC01000002.1"/>
</dbReference>
<organism evidence="1 2">
    <name type="scientific">Pigmentiphaga kullae</name>
    <dbReference type="NCBI Taxonomy" id="151784"/>
    <lineage>
        <taxon>Bacteria</taxon>
        <taxon>Pseudomonadati</taxon>
        <taxon>Pseudomonadota</taxon>
        <taxon>Betaproteobacteria</taxon>
        <taxon>Burkholderiales</taxon>
        <taxon>Alcaligenaceae</taxon>
        <taxon>Pigmentiphaga</taxon>
    </lineage>
</organism>
<dbReference type="EMBL" id="SGXC01000002">
    <property type="protein sequence ID" value="RZS80999.1"/>
    <property type="molecule type" value="Genomic_DNA"/>
</dbReference>
<evidence type="ECO:0000313" key="1">
    <source>
        <dbReference type="EMBL" id="RZS80999.1"/>
    </source>
</evidence>
<dbReference type="Pfam" id="PF05742">
    <property type="entry name" value="TANGO2"/>
    <property type="match status" value="1"/>
</dbReference>
<gene>
    <name evidence="1" type="ORF">EV675_3612</name>
</gene>
<comment type="caution">
    <text evidence="1">The sequence shown here is derived from an EMBL/GenBank/DDBJ whole genome shotgun (WGS) entry which is preliminary data.</text>
</comment>
<accession>A0A4Q7NDF1</accession>
<dbReference type="PANTHER" id="PTHR17985:SF8">
    <property type="entry name" value="TRANSPORT AND GOLGI ORGANIZATION PROTEIN 2 HOMOLOG"/>
    <property type="match status" value="1"/>
</dbReference>
<evidence type="ECO:0000313" key="2">
    <source>
        <dbReference type="Proteomes" id="UP000292445"/>
    </source>
</evidence>
<reference evidence="1 2" key="1">
    <citation type="submission" date="2019-02" db="EMBL/GenBank/DDBJ databases">
        <title>Genomic Encyclopedia of Type Strains, Phase IV (KMG-IV): sequencing the most valuable type-strain genomes for metagenomic binning, comparative biology and taxonomic classification.</title>
        <authorList>
            <person name="Goeker M."/>
        </authorList>
    </citation>
    <scope>NUCLEOTIDE SEQUENCE [LARGE SCALE GENOMIC DNA]</scope>
    <source>
        <strain evidence="1 2">K24</strain>
    </source>
</reference>
<dbReference type="InterPro" id="IPR008551">
    <property type="entry name" value="TANGO2"/>
</dbReference>